<dbReference type="Pfam" id="PF00400">
    <property type="entry name" value="WD40"/>
    <property type="match status" value="14"/>
</dbReference>
<feature type="repeat" description="WD" evidence="3">
    <location>
        <begin position="585"/>
        <end position="626"/>
    </location>
</feature>
<feature type="repeat" description="WD" evidence="3">
    <location>
        <begin position="279"/>
        <end position="320"/>
    </location>
</feature>
<dbReference type="InterPro" id="IPR001680">
    <property type="entry name" value="WD40_rpt"/>
</dbReference>
<comment type="caution">
    <text evidence="5">The sequence shown here is derived from an EMBL/GenBank/DDBJ whole genome shotgun (WGS) entry which is preliminary data.</text>
</comment>
<gene>
    <name evidence="5" type="ORF">EQG79_03670</name>
</gene>
<feature type="repeat" description="WD" evidence="3">
    <location>
        <begin position="69"/>
        <end position="110"/>
    </location>
</feature>
<dbReference type="RefSeq" id="WP_129599981.1">
    <property type="nucleotide sequence ID" value="NZ_SBLB01000001.1"/>
</dbReference>
<dbReference type="InterPro" id="IPR019775">
    <property type="entry name" value="WD40_repeat_CS"/>
</dbReference>
<evidence type="ECO:0000256" key="3">
    <source>
        <dbReference type="PROSITE-ProRule" id="PRU00221"/>
    </source>
</evidence>
<keyword evidence="6" id="KW-1185">Reference proteome</keyword>
<dbReference type="FunFam" id="2.130.10.10:FF:000228">
    <property type="entry name" value="COMPASS-like H3K4 histone methylase component WDR5A"/>
    <property type="match status" value="1"/>
</dbReference>
<dbReference type="InterPro" id="IPR036322">
    <property type="entry name" value="WD40_repeat_dom_sf"/>
</dbReference>
<keyword evidence="1 3" id="KW-0853">WD repeat</keyword>
<dbReference type="Gene3D" id="3.40.50.1460">
    <property type="match status" value="1"/>
</dbReference>
<dbReference type="CDD" id="cd00200">
    <property type="entry name" value="WD40"/>
    <property type="match status" value="2"/>
</dbReference>
<dbReference type="PROSITE" id="PS50294">
    <property type="entry name" value="WD_REPEATS_REGION"/>
    <property type="match status" value="13"/>
</dbReference>
<dbReference type="PRINTS" id="PR00320">
    <property type="entry name" value="GPROTEINBRPT"/>
</dbReference>
<dbReference type="Pfam" id="PF00656">
    <property type="entry name" value="Peptidase_C14"/>
    <property type="match status" value="1"/>
</dbReference>
<dbReference type="GO" id="GO:0004197">
    <property type="term" value="F:cysteine-type endopeptidase activity"/>
    <property type="evidence" value="ECO:0007669"/>
    <property type="project" value="InterPro"/>
</dbReference>
<dbReference type="EMBL" id="SBLB01000001">
    <property type="protein sequence ID" value="RYC71255.1"/>
    <property type="molecule type" value="Genomic_DNA"/>
</dbReference>
<dbReference type="PANTHER" id="PTHR22847">
    <property type="entry name" value="WD40 REPEAT PROTEIN"/>
    <property type="match status" value="1"/>
</dbReference>
<evidence type="ECO:0000256" key="1">
    <source>
        <dbReference type="ARBA" id="ARBA00022574"/>
    </source>
</evidence>
<feature type="repeat" description="WD" evidence="3">
    <location>
        <begin position="417"/>
        <end position="458"/>
    </location>
</feature>
<dbReference type="Proteomes" id="UP000290407">
    <property type="component" value="Unassembled WGS sequence"/>
</dbReference>
<feature type="repeat" description="WD" evidence="3">
    <location>
        <begin position="459"/>
        <end position="500"/>
    </location>
</feature>
<dbReference type="Gene3D" id="2.130.10.10">
    <property type="entry name" value="YVTN repeat-like/Quinoprotein amine dehydrogenase"/>
    <property type="match status" value="6"/>
</dbReference>
<protein>
    <recommendedName>
        <fullName evidence="4">Peptidase C14 caspase domain-containing protein</fullName>
    </recommendedName>
</protein>
<accession>A0A4Q2UTV3</accession>
<evidence type="ECO:0000313" key="5">
    <source>
        <dbReference type="EMBL" id="RYC71255.1"/>
    </source>
</evidence>
<dbReference type="InterPro" id="IPR011600">
    <property type="entry name" value="Pept_C14_caspase"/>
</dbReference>
<dbReference type="InterPro" id="IPR020472">
    <property type="entry name" value="WD40_PAC1"/>
</dbReference>
<dbReference type="SMART" id="SM00320">
    <property type="entry name" value="WD40"/>
    <property type="match status" value="14"/>
</dbReference>
<feature type="repeat" description="WD" evidence="3">
    <location>
        <begin position="27"/>
        <end position="68"/>
    </location>
</feature>
<reference evidence="5 6" key="1">
    <citation type="submission" date="2019-01" db="EMBL/GenBank/DDBJ databases">
        <title>Spirosoma flava sp. nov., a propanil-degrading bacterium isolated from herbicide-contaminated soil.</title>
        <authorList>
            <person name="Zhang L."/>
            <person name="Jiang J.-D."/>
        </authorList>
    </citation>
    <scope>NUCLEOTIDE SEQUENCE [LARGE SCALE GENOMIC DNA]</scope>
    <source>
        <strain evidence="5 6">TY50</strain>
    </source>
</reference>
<feature type="repeat" description="WD" evidence="3">
    <location>
        <begin position="111"/>
        <end position="152"/>
    </location>
</feature>
<dbReference type="SUPFAM" id="SSF50978">
    <property type="entry name" value="WD40 repeat-like"/>
    <property type="match status" value="2"/>
</dbReference>
<feature type="repeat" description="WD" evidence="3">
    <location>
        <begin position="543"/>
        <end position="584"/>
    </location>
</feature>
<dbReference type="AlphaFoldDB" id="A0A4Q2UTV3"/>
<dbReference type="InterPro" id="IPR015943">
    <property type="entry name" value="WD40/YVTN_repeat-like_dom_sf"/>
</dbReference>
<feature type="domain" description="Peptidase C14 caspase" evidence="4">
    <location>
        <begin position="836"/>
        <end position="1039"/>
    </location>
</feature>
<keyword evidence="2" id="KW-0677">Repeat</keyword>
<evidence type="ECO:0000256" key="2">
    <source>
        <dbReference type="ARBA" id="ARBA00022737"/>
    </source>
</evidence>
<feature type="repeat" description="WD" evidence="3">
    <location>
        <begin position="195"/>
        <end position="236"/>
    </location>
</feature>
<feature type="repeat" description="WD" evidence="3">
    <location>
        <begin position="237"/>
        <end position="278"/>
    </location>
</feature>
<proteinExistence type="predicted"/>
<dbReference type="PROSITE" id="PS00678">
    <property type="entry name" value="WD_REPEATS_1"/>
    <property type="match status" value="13"/>
</dbReference>
<dbReference type="PROSITE" id="PS50082">
    <property type="entry name" value="WD_REPEATS_2"/>
    <property type="match status" value="14"/>
</dbReference>
<feature type="repeat" description="WD" evidence="3">
    <location>
        <begin position="501"/>
        <end position="542"/>
    </location>
</feature>
<dbReference type="PANTHER" id="PTHR22847:SF637">
    <property type="entry name" value="WD REPEAT DOMAIN 5B"/>
    <property type="match status" value="1"/>
</dbReference>
<evidence type="ECO:0000259" key="4">
    <source>
        <dbReference type="Pfam" id="PF00656"/>
    </source>
</evidence>
<feature type="repeat" description="WD" evidence="3">
    <location>
        <begin position="375"/>
        <end position="416"/>
    </location>
</feature>
<feature type="repeat" description="WD" evidence="3">
    <location>
        <begin position="321"/>
        <end position="374"/>
    </location>
</feature>
<evidence type="ECO:0000313" key="6">
    <source>
        <dbReference type="Proteomes" id="UP000290407"/>
    </source>
</evidence>
<organism evidence="5 6">
    <name type="scientific">Spirosoma sordidisoli</name>
    <dbReference type="NCBI Taxonomy" id="2502893"/>
    <lineage>
        <taxon>Bacteria</taxon>
        <taxon>Pseudomonadati</taxon>
        <taxon>Bacteroidota</taxon>
        <taxon>Cytophagia</taxon>
        <taxon>Cytophagales</taxon>
        <taxon>Cytophagaceae</taxon>
        <taxon>Spirosoma</taxon>
    </lineage>
</organism>
<dbReference type="GO" id="GO:0006508">
    <property type="term" value="P:proteolysis"/>
    <property type="evidence" value="ECO:0007669"/>
    <property type="project" value="InterPro"/>
</dbReference>
<name>A0A4Q2UTV3_9BACT</name>
<feature type="repeat" description="WD" evidence="3">
    <location>
        <begin position="153"/>
        <end position="194"/>
    </location>
</feature>
<sequence length="1220" mass="133683">MTRYLICTLLVVGTMMGYAQKPQLVVPIGHTNHVFSVALSSDGRYALSGSYDKTVKLWEVETGREVRTFTGHADQVVSVALSPDGRYALSGSWDNTIKLWDIASGQEIRTFRERSSIVRSVAFSPDGRYILSGSKDKTLKLWEVQSGRKVRTFKGHTDQVYSVAFSPDGNYVLSGSLDKTLKFWNLKTGRAVRTFTGHTDHVYSVAFSPDGRYALSGASDNTLKLWDIQTGQEIRTFRGHSSIVRSVTFSPDGHYALSGSWDNTLGIWDVESGQQLRALRGHIDHVESVAFSPDGRHALSGSSDNTLRLWDVPMRRQVRIFRGHTNMVESVVFSPDGQFLLMGDAKGGAYSRQSNERDNTLKLWDVQTGQFLRTFTGHTNAVHSVAISSDGRYALSGSYDETVKLWEVETGRDVRTLTGHTAQVYSAAISPDGRYALSGASDNTLKLWDIQTGQPVHSFTGHTNGVRTVTISSDGRYALSGSHDKSVKLWDMQTRQEVRTFTGHTNMVISVAFSPDSRYVLSGSADNTLKLWDTQTGQPVRTFRGHTGMVKSVAFSPDSRYLLSGSADNTLKLWDTQTGQPVRTFRGHTDQVETVAFSPDGRFIVSGSWDTTTKLWNIATGDEIATLIAVDYTDWVVTTPTGLFDASPVAMKLLHYVVNDSTDHQEPWKIVELDQLKRRYYQPGLLPILMGYSKNPLREVDTLIQVPLPPTIRLGLQGSLLHVQLQNRNGGIGKVSVFIEGVEAVNDLRTTSSPKPHPQTLSLTLDLSRFQNRLDTANVISVIANNGENWIRSRPERVVYRPAVLSKGVVASETANNTSHPIPRLMAVVAGTSNVGLRYAHKDAEQIANGLRLSAGELLGAANVSISLLTSYTNGPQQTSRQQLIEALKAAQTLSLDDIFVLYLSGHGVNYRNPDQTEPDLYYLTAGATSTDSEYLNDRFTREHYTLSSGEIADYLNQIPAKKKVVILDVCAAGRGAEKILTMARDVPASQKRALDDLYERTNMYVLAGSAADAVSYEASVYGQGLLTYALLQGMRGASLRQEGVDKFLDVEGWLGHAVKVVPQLARGLGGIQKPFFRPKNLDNSVNRGKVSATFDVGKVTPAVQGQIQLANPKPVLVVEGFLDNARLRDVLDLSNQVRTALIDLSARGADAPVAYVEAKDYPGAYVISGLYTVQGDGITVKGVVSQGEKEVVFAASGSKANLLALAEQILTRAQAVVKP</sequence>